<feature type="domain" description="DUF7840" evidence="2">
    <location>
        <begin position="32"/>
        <end position="248"/>
    </location>
</feature>
<organism evidence="3 4">
    <name type="scientific">Leptospira ognonensis</name>
    <dbReference type="NCBI Taxonomy" id="2484945"/>
    <lineage>
        <taxon>Bacteria</taxon>
        <taxon>Pseudomonadati</taxon>
        <taxon>Spirochaetota</taxon>
        <taxon>Spirochaetia</taxon>
        <taxon>Leptospirales</taxon>
        <taxon>Leptospiraceae</taxon>
        <taxon>Leptospira</taxon>
    </lineage>
</organism>
<gene>
    <name evidence="3" type="ORF">EHQ58_01335</name>
</gene>
<dbReference type="Pfam" id="PF25222">
    <property type="entry name" value="DUF7840"/>
    <property type="match status" value="1"/>
</dbReference>
<reference evidence="3" key="1">
    <citation type="journal article" date="2019" name="PLoS Negl. Trop. Dis.">
        <title>Revisiting the worldwide diversity of Leptospira species in the environment.</title>
        <authorList>
            <person name="Vincent A.T."/>
            <person name="Schiettekatte O."/>
            <person name="Bourhy P."/>
            <person name="Veyrier F.J."/>
            <person name="Picardeau M."/>
        </authorList>
    </citation>
    <scope>NUCLEOTIDE SEQUENCE [LARGE SCALE GENOMIC DNA]</scope>
    <source>
        <strain evidence="3">201702476</strain>
    </source>
</reference>
<evidence type="ECO:0000313" key="4">
    <source>
        <dbReference type="Proteomes" id="UP000297693"/>
    </source>
</evidence>
<sequence length="261" mass="30191">MIFKLSFRFCLTIILFHADFILAQSSANLEPHPPSRINAGIGYSSYGNFLEFQFRPYSHDLLNVATGYVPHSESGKGNATLRYYEGKNRLEITKFSIIRMMSLTPYSSFSESKSYGLDVGLESVTTIKKTNAFDLEGDEKKRITPLNGDFLIGYTFENEMADSKRTLIFSVMAGVKSQFHPYFNDFMRIGPQAVLNVLYELRNLKFQYLSGFQYYAVQGNQNDFVNSLKMRYTLQRNQEIRIEISKMKFDQEILCSYVFMF</sequence>
<dbReference type="EMBL" id="RQGD01000005">
    <property type="protein sequence ID" value="TGL63120.1"/>
    <property type="molecule type" value="Genomic_DNA"/>
</dbReference>
<evidence type="ECO:0000259" key="2">
    <source>
        <dbReference type="Pfam" id="PF25222"/>
    </source>
</evidence>
<feature type="signal peptide" evidence="1">
    <location>
        <begin position="1"/>
        <end position="23"/>
    </location>
</feature>
<name>A0A4V3JS39_9LEPT</name>
<evidence type="ECO:0000313" key="3">
    <source>
        <dbReference type="EMBL" id="TGL63120.1"/>
    </source>
</evidence>
<evidence type="ECO:0000256" key="1">
    <source>
        <dbReference type="SAM" id="SignalP"/>
    </source>
</evidence>
<accession>A0A4V3JS39</accession>
<keyword evidence="1" id="KW-0732">Signal</keyword>
<dbReference type="RefSeq" id="WP_167883499.1">
    <property type="nucleotide sequence ID" value="NZ_RQGD01000005.1"/>
</dbReference>
<proteinExistence type="predicted"/>
<dbReference type="Proteomes" id="UP000297693">
    <property type="component" value="Unassembled WGS sequence"/>
</dbReference>
<protein>
    <recommendedName>
        <fullName evidence="2">DUF7840 domain-containing protein</fullName>
    </recommendedName>
</protein>
<keyword evidence="4" id="KW-1185">Reference proteome</keyword>
<dbReference type="AlphaFoldDB" id="A0A4V3JS39"/>
<comment type="caution">
    <text evidence="3">The sequence shown here is derived from an EMBL/GenBank/DDBJ whole genome shotgun (WGS) entry which is preliminary data.</text>
</comment>
<feature type="chain" id="PRO_5020602212" description="DUF7840 domain-containing protein" evidence="1">
    <location>
        <begin position="24"/>
        <end position="261"/>
    </location>
</feature>
<dbReference type="InterPro" id="IPR057162">
    <property type="entry name" value="DUF7840"/>
</dbReference>